<dbReference type="GO" id="GO:0043565">
    <property type="term" value="F:sequence-specific DNA binding"/>
    <property type="evidence" value="ECO:0007669"/>
    <property type="project" value="InterPro"/>
</dbReference>
<dbReference type="AlphaFoldDB" id="A0A3B0XF41"/>
<proteinExistence type="predicted"/>
<evidence type="ECO:0008006" key="2">
    <source>
        <dbReference type="Google" id="ProtNLM"/>
    </source>
</evidence>
<reference evidence="1" key="1">
    <citation type="submission" date="2018-06" db="EMBL/GenBank/DDBJ databases">
        <authorList>
            <person name="Zhirakovskaya E."/>
        </authorList>
    </citation>
    <scope>NUCLEOTIDE SEQUENCE</scope>
</reference>
<accession>A0A3B0XF41</accession>
<name>A0A3B0XF41_9ZZZZ</name>
<dbReference type="InterPro" id="IPR010921">
    <property type="entry name" value="Trp_repressor/repl_initiator"/>
</dbReference>
<organism evidence="1">
    <name type="scientific">hydrothermal vent metagenome</name>
    <dbReference type="NCBI Taxonomy" id="652676"/>
    <lineage>
        <taxon>unclassified sequences</taxon>
        <taxon>metagenomes</taxon>
        <taxon>ecological metagenomes</taxon>
    </lineage>
</organism>
<protein>
    <recommendedName>
        <fullName evidence="2">Chromosomal replication initiator DnaA C-terminal domain-containing protein</fullName>
    </recommendedName>
</protein>
<dbReference type="EMBL" id="UOFD01000087">
    <property type="protein sequence ID" value="VAW55236.1"/>
    <property type="molecule type" value="Genomic_DNA"/>
</dbReference>
<dbReference type="Gene3D" id="1.10.1750.10">
    <property type="match status" value="1"/>
</dbReference>
<gene>
    <name evidence="1" type="ORF">MNBD_GAMMA06-1024</name>
</gene>
<evidence type="ECO:0000313" key="1">
    <source>
        <dbReference type="EMBL" id="VAW55236.1"/>
    </source>
</evidence>
<sequence>MKLCQQIGGAKLTDIAKAFNVGHYSTVSQTIGRLNLLMEEDELVKNRFNALSQDLTP</sequence>
<dbReference type="SUPFAM" id="SSF48295">
    <property type="entry name" value="TrpR-like"/>
    <property type="match status" value="1"/>
</dbReference>